<dbReference type="PANTHER" id="PTHR24249:SF372">
    <property type="entry name" value="G-PROTEIN COUPLED RECEPTORS FAMILY 1 PROFILE DOMAIN-CONTAINING PROTEIN"/>
    <property type="match status" value="1"/>
</dbReference>
<dbReference type="AlphaFoldDB" id="A0A7M5XBH7"/>
<evidence type="ECO:0000313" key="12">
    <source>
        <dbReference type="EnsemblMetazoa" id="CLYHEMP019593.1"/>
    </source>
</evidence>
<keyword evidence="5" id="KW-0297">G-protein coupled receptor</keyword>
<sequence>TFGILCIVGNSLAIVVLLRTKNTNFSTRQASTWILFNLTLSGVFIGGIWSPVCVIQLLSEHLRKNITIETVRRFLGISLPGAFICFIVCISYDRYLLLKHSNNHNMHMTRRKSIAVIILSWIIPLPVLFLRYLNKALFRFFVVLFILFGFLTVIFAYGFMLRVVCESEKRIKRNYTNAENASPAMLCKPTGKQTSGSQRKRFKDLNKTLRLAKTATVLMTTYLVCHLPLALFLVVQVIKPDLLSPYTTQIFLLATECLSQINASLNPGIYFMTCKIYLREVKKLIMSTSTTVYDIRTPQLALGQHNQPPAGRITHVLPAVDVSLPELLALPGTNQNPSPSPRITRFKLSTHK</sequence>
<dbReference type="GO" id="GO:0004930">
    <property type="term" value="F:G protein-coupled receptor activity"/>
    <property type="evidence" value="ECO:0007669"/>
    <property type="project" value="UniProtKB-KW"/>
</dbReference>
<feature type="transmembrane region" description="Helical" evidence="10">
    <location>
        <begin position="34"/>
        <end position="59"/>
    </location>
</feature>
<dbReference type="Gene3D" id="1.20.1070.10">
    <property type="entry name" value="Rhodopsin 7-helix transmembrane proteins"/>
    <property type="match status" value="1"/>
</dbReference>
<organism evidence="12 13">
    <name type="scientific">Clytia hemisphaerica</name>
    <dbReference type="NCBI Taxonomy" id="252671"/>
    <lineage>
        <taxon>Eukaryota</taxon>
        <taxon>Metazoa</taxon>
        <taxon>Cnidaria</taxon>
        <taxon>Hydrozoa</taxon>
        <taxon>Hydroidolina</taxon>
        <taxon>Leptothecata</taxon>
        <taxon>Obeliida</taxon>
        <taxon>Clytiidae</taxon>
        <taxon>Clytia</taxon>
    </lineage>
</organism>
<evidence type="ECO:0000256" key="4">
    <source>
        <dbReference type="ARBA" id="ARBA00022989"/>
    </source>
</evidence>
<proteinExistence type="predicted"/>
<feature type="transmembrane region" description="Helical" evidence="10">
    <location>
        <begin position="71"/>
        <end position="92"/>
    </location>
</feature>
<evidence type="ECO:0000256" key="9">
    <source>
        <dbReference type="SAM" id="MobiDB-lite"/>
    </source>
</evidence>
<dbReference type="GO" id="GO:0005886">
    <property type="term" value="C:plasma membrane"/>
    <property type="evidence" value="ECO:0007669"/>
    <property type="project" value="UniProtKB-SubCell"/>
</dbReference>
<feature type="transmembrane region" description="Helical" evidence="10">
    <location>
        <begin position="217"/>
        <end position="238"/>
    </location>
</feature>
<feature type="transmembrane region" description="Helical" evidence="10">
    <location>
        <begin position="138"/>
        <end position="164"/>
    </location>
</feature>
<dbReference type="EnsemblMetazoa" id="CLYHEMT019593.1">
    <property type="protein sequence ID" value="CLYHEMP019593.1"/>
    <property type="gene ID" value="CLYHEMG019593"/>
</dbReference>
<evidence type="ECO:0000256" key="10">
    <source>
        <dbReference type="SAM" id="Phobius"/>
    </source>
</evidence>
<evidence type="ECO:0000256" key="2">
    <source>
        <dbReference type="ARBA" id="ARBA00022475"/>
    </source>
</evidence>
<dbReference type="InterPro" id="IPR000276">
    <property type="entry name" value="GPCR_Rhodpsn"/>
</dbReference>
<feature type="domain" description="G-protein coupled receptors family 1 profile" evidence="11">
    <location>
        <begin position="9"/>
        <end position="270"/>
    </location>
</feature>
<evidence type="ECO:0000256" key="8">
    <source>
        <dbReference type="ARBA" id="ARBA00023224"/>
    </source>
</evidence>
<dbReference type="InterPro" id="IPR017452">
    <property type="entry name" value="GPCR_Rhodpsn_7TM"/>
</dbReference>
<dbReference type="Pfam" id="PF00001">
    <property type="entry name" value="7tm_1"/>
    <property type="match status" value="2"/>
</dbReference>
<dbReference type="CDD" id="cd00637">
    <property type="entry name" value="7tm_classA_rhodopsin-like"/>
    <property type="match status" value="1"/>
</dbReference>
<reference evidence="12" key="1">
    <citation type="submission" date="2021-01" db="UniProtKB">
        <authorList>
            <consortium name="EnsemblMetazoa"/>
        </authorList>
    </citation>
    <scope>IDENTIFICATION</scope>
</reference>
<evidence type="ECO:0000256" key="5">
    <source>
        <dbReference type="ARBA" id="ARBA00023040"/>
    </source>
</evidence>
<dbReference type="PRINTS" id="PR00237">
    <property type="entry name" value="GPCRRHODOPSN"/>
</dbReference>
<keyword evidence="4 10" id="KW-1133">Transmembrane helix</keyword>
<evidence type="ECO:0000256" key="7">
    <source>
        <dbReference type="ARBA" id="ARBA00023170"/>
    </source>
</evidence>
<name>A0A7M5XBH7_9CNID</name>
<keyword evidence="13" id="KW-1185">Reference proteome</keyword>
<keyword evidence="6 10" id="KW-0472">Membrane</keyword>
<evidence type="ECO:0000259" key="11">
    <source>
        <dbReference type="PROSITE" id="PS50262"/>
    </source>
</evidence>
<dbReference type="InterPro" id="IPR050569">
    <property type="entry name" value="TAAR"/>
</dbReference>
<dbReference type="PANTHER" id="PTHR24249">
    <property type="entry name" value="HISTAMINE RECEPTOR-RELATED G-PROTEIN COUPLED RECEPTOR"/>
    <property type="match status" value="1"/>
</dbReference>
<evidence type="ECO:0000256" key="1">
    <source>
        <dbReference type="ARBA" id="ARBA00004651"/>
    </source>
</evidence>
<keyword evidence="2" id="KW-1003">Cell membrane</keyword>
<accession>A0A7M5XBH7</accession>
<keyword evidence="8" id="KW-0807">Transducer</keyword>
<evidence type="ECO:0000256" key="3">
    <source>
        <dbReference type="ARBA" id="ARBA00022692"/>
    </source>
</evidence>
<dbReference type="PROSITE" id="PS50262">
    <property type="entry name" value="G_PROTEIN_RECEP_F1_2"/>
    <property type="match status" value="1"/>
</dbReference>
<keyword evidence="3 10" id="KW-0812">Transmembrane</keyword>
<dbReference type="OrthoDB" id="9927220at2759"/>
<keyword evidence="7" id="KW-0675">Receptor</keyword>
<comment type="subcellular location">
    <subcellularLocation>
        <location evidence="1">Cell membrane</location>
        <topology evidence="1">Multi-pass membrane protein</topology>
    </subcellularLocation>
</comment>
<protein>
    <recommendedName>
        <fullName evidence="11">G-protein coupled receptors family 1 profile domain-containing protein</fullName>
    </recommendedName>
</protein>
<dbReference type="SUPFAM" id="SSF81321">
    <property type="entry name" value="Family A G protein-coupled receptor-like"/>
    <property type="match status" value="1"/>
</dbReference>
<evidence type="ECO:0000313" key="13">
    <source>
        <dbReference type="Proteomes" id="UP000594262"/>
    </source>
</evidence>
<feature type="transmembrane region" description="Helical" evidence="10">
    <location>
        <begin position="113"/>
        <end position="132"/>
    </location>
</feature>
<dbReference type="Proteomes" id="UP000594262">
    <property type="component" value="Unplaced"/>
</dbReference>
<feature type="region of interest" description="Disordered" evidence="9">
    <location>
        <begin position="330"/>
        <end position="352"/>
    </location>
</feature>
<evidence type="ECO:0000256" key="6">
    <source>
        <dbReference type="ARBA" id="ARBA00023136"/>
    </source>
</evidence>